<evidence type="ECO:0008006" key="4">
    <source>
        <dbReference type="Google" id="ProtNLM"/>
    </source>
</evidence>
<feature type="non-terminal residue" evidence="2">
    <location>
        <position position="226"/>
    </location>
</feature>
<evidence type="ECO:0000313" key="2">
    <source>
        <dbReference type="EMBL" id="KAF6212468.1"/>
    </source>
</evidence>
<dbReference type="EMBL" id="WIXP02000004">
    <property type="protein sequence ID" value="KAF6212468.1"/>
    <property type="molecule type" value="Genomic_DNA"/>
</dbReference>
<feature type="region of interest" description="Disordered" evidence="1">
    <location>
        <begin position="145"/>
        <end position="194"/>
    </location>
</feature>
<protein>
    <recommendedName>
        <fullName evidence="4">Reverse transcriptase domain-containing protein</fullName>
    </recommendedName>
</protein>
<sequence>LQNATLAQFADDVAILQVDDSFEEATTKTQSALDSTSAWCSKWRVQMNSSKSIVIPFTKKRAEFQDTLHISGNPIPQDTKLRESFGEEKNKKLSSLSKISATTDLQDLAEIELARVLSAEGWYQRELTFLANLSLNTLAAEANVQRKRHTGRHHHITAQNSSKKGHTSGESRTRNLSKQIEEKPTQEKEMKEPEMKDIYEIWSKPYGWLVLPGEKMPMIEDSFPCS</sequence>
<accession>A0A8S9XW27</accession>
<keyword evidence="3" id="KW-1185">Reference proteome</keyword>
<reference evidence="2" key="1">
    <citation type="journal article" date="2021" name="Mol. Ecol. Resour.">
        <title>Apolygus lucorum genome provides insights into omnivorousness and mesophyll feeding.</title>
        <authorList>
            <person name="Liu Y."/>
            <person name="Liu H."/>
            <person name="Wang H."/>
            <person name="Huang T."/>
            <person name="Liu B."/>
            <person name="Yang B."/>
            <person name="Yin L."/>
            <person name="Li B."/>
            <person name="Zhang Y."/>
            <person name="Zhang S."/>
            <person name="Jiang F."/>
            <person name="Zhang X."/>
            <person name="Ren Y."/>
            <person name="Wang B."/>
            <person name="Wang S."/>
            <person name="Lu Y."/>
            <person name="Wu K."/>
            <person name="Fan W."/>
            <person name="Wang G."/>
        </authorList>
    </citation>
    <scope>NUCLEOTIDE SEQUENCE</scope>
    <source>
        <strain evidence="2">12Hb</strain>
    </source>
</reference>
<dbReference type="AlphaFoldDB" id="A0A8S9XW27"/>
<proteinExistence type="predicted"/>
<gene>
    <name evidence="2" type="ORF">GE061_012991</name>
</gene>
<feature type="compositionally biased region" description="Polar residues" evidence="1">
    <location>
        <begin position="157"/>
        <end position="166"/>
    </location>
</feature>
<feature type="compositionally biased region" description="Basic residues" evidence="1">
    <location>
        <begin position="145"/>
        <end position="156"/>
    </location>
</feature>
<comment type="caution">
    <text evidence="2">The sequence shown here is derived from an EMBL/GenBank/DDBJ whole genome shotgun (WGS) entry which is preliminary data.</text>
</comment>
<evidence type="ECO:0000313" key="3">
    <source>
        <dbReference type="Proteomes" id="UP000466442"/>
    </source>
</evidence>
<dbReference type="Proteomes" id="UP000466442">
    <property type="component" value="Unassembled WGS sequence"/>
</dbReference>
<feature type="compositionally biased region" description="Basic and acidic residues" evidence="1">
    <location>
        <begin position="167"/>
        <end position="194"/>
    </location>
</feature>
<dbReference type="OrthoDB" id="415068at2759"/>
<name>A0A8S9XW27_APOLU</name>
<evidence type="ECO:0000256" key="1">
    <source>
        <dbReference type="SAM" id="MobiDB-lite"/>
    </source>
</evidence>
<organism evidence="2 3">
    <name type="scientific">Apolygus lucorum</name>
    <name type="common">Small green plant bug</name>
    <name type="synonym">Lygocoris lucorum</name>
    <dbReference type="NCBI Taxonomy" id="248454"/>
    <lineage>
        <taxon>Eukaryota</taxon>
        <taxon>Metazoa</taxon>
        <taxon>Ecdysozoa</taxon>
        <taxon>Arthropoda</taxon>
        <taxon>Hexapoda</taxon>
        <taxon>Insecta</taxon>
        <taxon>Pterygota</taxon>
        <taxon>Neoptera</taxon>
        <taxon>Paraneoptera</taxon>
        <taxon>Hemiptera</taxon>
        <taxon>Heteroptera</taxon>
        <taxon>Panheteroptera</taxon>
        <taxon>Cimicomorpha</taxon>
        <taxon>Miridae</taxon>
        <taxon>Mirini</taxon>
        <taxon>Apolygus</taxon>
    </lineage>
</organism>